<reference evidence="3" key="1">
    <citation type="submission" date="2014-03" db="EMBL/GenBank/DDBJ databases">
        <title>The Genome Sequence of Puccinia striiformis f. sp. tritici PST-78.</title>
        <authorList>
            <consortium name="The Broad Institute Genome Sequencing Platform"/>
            <person name="Cuomo C."/>
            <person name="Hulbert S."/>
            <person name="Chen X."/>
            <person name="Walker B."/>
            <person name="Young S.K."/>
            <person name="Zeng Q."/>
            <person name="Gargeya S."/>
            <person name="Fitzgerald M."/>
            <person name="Haas B."/>
            <person name="Abouelleil A."/>
            <person name="Alvarado L."/>
            <person name="Arachchi H.M."/>
            <person name="Berlin A.M."/>
            <person name="Chapman S.B."/>
            <person name="Goldberg J."/>
            <person name="Griggs A."/>
            <person name="Gujja S."/>
            <person name="Hansen M."/>
            <person name="Howarth C."/>
            <person name="Imamovic A."/>
            <person name="Larimer J."/>
            <person name="McCowan C."/>
            <person name="Montmayeur A."/>
            <person name="Murphy C."/>
            <person name="Neiman D."/>
            <person name="Pearson M."/>
            <person name="Priest M."/>
            <person name="Roberts A."/>
            <person name="Saif S."/>
            <person name="Shea T."/>
            <person name="Sisk P."/>
            <person name="Sykes S."/>
            <person name="Wortman J."/>
            <person name="Nusbaum C."/>
            <person name="Birren B."/>
        </authorList>
    </citation>
    <scope>NUCLEOTIDE SEQUENCE [LARGE SCALE GENOMIC DNA]</scope>
    <source>
        <strain evidence="3">race PST-78</strain>
    </source>
</reference>
<evidence type="ECO:0000256" key="1">
    <source>
        <dbReference type="SAM" id="MobiDB-lite"/>
    </source>
</evidence>
<name>A0A0L0VHG1_9BASI</name>
<gene>
    <name evidence="2" type="ORF">PSTG_08343</name>
</gene>
<protein>
    <submittedName>
        <fullName evidence="2">Uncharacterized protein</fullName>
    </submittedName>
</protein>
<feature type="compositionally biased region" description="Low complexity" evidence="1">
    <location>
        <begin position="194"/>
        <end position="203"/>
    </location>
</feature>
<feature type="region of interest" description="Disordered" evidence="1">
    <location>
        <begin position="194"/>
        <end position="252"/>
    </location>
</feature>
<evidence type="ECO:0000313" key="3">
    <source>
        <dbReference type="Proteomes" id="UP000054564"/>
    </source>
</evidence>
<feature type="region of interest" description="Disordered" evidence="1">
    <location>
        <begin position="131"/>
        <end position="157"/>
    </location>
</feature>
<sequence>MGSYVTNNAGKSCRYVTRAAKKACTPDNDNVGHIGLQEQSTPKCSSLIIIQTVLQSEIKRQLRDLFGTKLPTEPSGLLSVSDEIKGYNPTYGLYPSHPLLVSCFTNYCSLIKQKNHKLGLGAVLCLTDDKEEEAPSKEDPTPSDASSSTLYSPLHSLSLSPQRTQQKLLKIPFKRPTIKPKIFHSHSAGILNSALSSSRTSSRNGHKGSRSTFRAMEATPRMKFDDPTGAQAEEEQLEGDSRSSIKKPTHGEIIDAKSFCQFKFTSSQRKTSN</sequence>
<proteinExistence type="predicted"/>
<accession>A0A0L0VHG1</accession>
<evidence type="ECO:0000313" key="2">
    <source>
        <dbReference type="EMBL" id="KNE98429.1"/>
    </source>
</evidence>
<dbReference type="AlphaFoldDB" id="A0A0L0VHG1"/>
<dbReference type="EMBL" id="AJIL01000057">
    <property type="protein sequence ID" value="KNE98429.1"/>
    <property type="molecule type" value="Genomic_DNA"/>
</dbReference>
<keyword evidence="3" id="KW-1185">Reference proteome</keyword>
<organism evidence="2 3">
    <name type="scientific">Puccinia striiformis f. sp. tritici PST-78</name>
    <dbReference type="NCBI Taxonomy" id="1165861"/>
    <lineage>
        <taxon>Eukaryota</taxon>
        <taxon>Fungi</taxon>
        <taxon>Dikarya</taxon>
        <taxon>Basidiomycota</taxon>
        <taxon>Pucciniomycotina</taxon>
        <taxon>Pucciniomycetes</taxon>
        <taxon>Pucciniales</taxon>
        <taxon>Pucciniaceae</taxon>
        <taxon>Puccinia</taxon>
    </lineage>
</organism>
<feature type="compositionally biased region" description="Basic and acidic residues" evidence="1">
    <location>
        <begin position="239"/>
        <end position="252"/>
    </location>
</feature>
<comment type="caution">
    <text evidence="2">The sequence shown here is derived from an EMBL/GenBank/DDBJ whole genome shotgun (WGS) entry which is preliminary data.</text>
</comment>
<dbReference type="Proteomes" id="UP000054564">
    <property type="component" value="Unassembled WGS sequence"/>
</dbReference>
<dbReference type="STRING" id="1165861.A0A0L0VHG1"/>
<feature type="compositionally biased region" description="Low complexity" evidence="1">
    <location>
        <begin position="146"/>
        <end position="157"/>
    </location>
</feature>